<dbReference type="RefSeq" id="WP_257742129.1">
    <property type="nucleotide sequence ID" value="NZ_CP096115.1"/>
</dbReference>
<dbReference type="InterPro" id="IPR036439">
    <property type="entry name" value="Dockerin_dom_sf"/>
</dbReference>
<sequence>MTHEKSYRRAGNSITAIRFFLISLLLITGLSVTVSGADVQGDFNGNDAVDIGDVSKVAYMVAGNTPEDMSADFNGNGYVDVGDAAIIAYVFVGKMTMPETALSYPVVDTGQVNCYNNEEEITCPAEGEAFYGQDAQFSGNQPDYTVSDDGLTVYDEFTGLTWQKIPENTGLNYEEAYDYCESLELGGYDDWRMPTTKELFSISDFSEGWPYLDTEYFDLADSGSVSKDEQYWTEPYVGTTEQGKSDAAFGVNHGTGHIKAYPAKVSGRMGNYVRAVRGDSYGVNDFTDNGDGTITDSATGLMWQQADSGSGMDWDNALTYANNLTLAGYDDWRLPNVKELQSIVDYTHSPSAADAADLGPAIDTDFFTVTELPAGTTNYDPDYGYYWTSTSAYFNKQDPGYYYAWYVAFGTAVGNSGTDSHGAGAVRFDTKVEDGPLGEGGERYYNYVLCVRDTD</sequence>
<dbReference type="EMBL" id="CP096115">
    <property type="protein sequence ID" value="UUX91978.1"/>
    <property type="molecule type" value="Genomic_DNA"/>
</dbReference>
<gene>
    <name evidence="2" type="ORF">L6E24_11510</name>
</gene>
<proteinExistence type="predicted"/>
<dbReference type="GeneID" id="74308337"/>
<dbReference type="SUPFAM" id="SSF63446">
    <property type="entry name" value="Type I dockerin domain"/>
    <property type="match status" value="1"/>
</dbReference>
<keyword evidence="3" id="KW-1185">Reference proteome</keyword>
<dbReference type="PANTHER" id="PTHR35812">
    <property type="entry name" value="LIPOPROTEIN"/>
    <property type="match status" value="1"/>
</dbReference>
<dbReference type="Proteomes" id="UP001060368">
    <property type="component" value="Chromosome"/>
</dbReference>
<evidence type="ECO:0000259" key="1">
    <source>
        <dbReference type="Pfam" id="PF07603"/>
    </source>
</evidence>
<evidence type="ECO:0000313" key="2">
    <source>
        <dbReference type="EMBL" id="UUX91978.1"/>
    </source>
</evidence>
<name>A0A9E7TI71_9EURY</name>
<dbReference type="CDD" id="cd14256">
    <property type="entry name" value="Dockerin_I"/>
    <property type="match status" value="1"/>
</dbReference>
<accession>A0A9E7TI71</accession>
<evidence type="ECO:0000313" key="3">
    <source>
        <dbReference type="Proteomes" id="UP001060368"/>
    </source>
</evidence>
<dbReference type="Gene3D" id="1.10.1330.10">
    <property type="entry name" value="Dockerin domain"/>
    <property type="match status" value="1"/>
</dbReference>
<feature type="domain" description="Lcl C-terminal" evidence="1">
    <location>
        <begin position="152"/>
        <end position="277"/>
    </location>
</feature>
<dbReference type="Pfam" id="PF07603">
    <property type="entry name" value="Lcl_C"/>
    <property type="match status" value="2"/>
</dbReference>
<dbReference type="KEGG" id="mend:L6E24_11510"/>
<feature type="domain" description="Lcl C-terminal" evidence="1">
    <location>
        <begin position="292"/>
        <end position="419"/>
    </location>
</feature>
<protein>
    <submittedName>
        <fullName evidence="2">DUF1566 domain-containing protein</fullName>
    </submittedName>
</protein>
<reference evidence="2" key="1">
    <citation type="submission" date="2022-04" db="EMBL/GenBank/DDBJ databases">
        <title>Complete genome of Methanoplanus endosymbiosus DSM 3599.</title>
        <authorList>
            <person name="Chen S.-C."/>
            <person name="You Y.-T."/>
            <person name="Zhou Y.-Z."/>
            <person name="Lai M.-C."/>
        </authorList>
    </citation>
    <scope>NUCLEOTIDE SEQUENCE</scope>
    <source>
        <strain evidence="2">DSM 3599</strain>
    </source>
</reference>
<dbReference type="InterPro" id="IPR011460">
    <property type="entry name" value="Lcl_C"/>
</dbReference>
<dbReference type="GO" id="GO:0000272">
    <property type="term" value="P:polysaccharide catabolic process"/>
    <property type="evidence" value="ECO:0007669"/>
    <property type="project" value="InterPro"/>
</dbReference>
<dbReference type="AlphaFoldDB" id="A0A9E7TI71"/>
<organism evidence="2 3">
    <name type="scientific">Methanoplanus endosymbiosus</name>
    <dbReference type="NCBI Taxonomy" id="33865"/>
    <lineage>
        <taxon>Archaea</taxon>
        <taxon>Methanobacteriati</taxon>
        <taxon>Methanobacteriota</taxon>
        <taxon>Stenosarchaea group</taxon>
        <taxon>Methanomicrobia</taxon>
        <taxon>Methanomicrobiales</taxon>
        <taxon>Methanomicrobiaceae</taxon>
        <taxon>Methanoplanus</taxon>
    </lineage>
</organism>
<dbReference type="PANTHER" id="PTHR35812:SF1">
    <property type="entry name" value="LIPOPROTEIN"/>
    <property type="match status" value="1"/>
</dbReference>